<dbReference type="EMBL" id="SKBN01000083">
    <property type="protein sequence ID" value="TGJ83808.1"/>
    <property type="molecule type" value="Genomic_DNA"/>
</dbReference>
<sequence length="735" mass="81762">MAAAVKYVMEILLTPFPFLSLLVRLDIYLQYSDRLIVYPKREVENLRAQVRVLEERNDRLSEGSKSSRHSSSTVSRRASLIEPFADRQSASRNDVRIGSIVYGMGSLPFLLTRLSQFLETIRPQLKLDLTSSIGSPSILAWLPADSTTAIYLPPQQEVHSLALFWQTHYFSFPILKEGQFRKDYQALVAESGPSEPRKASPLVDIVLALCMQLGSFHIRHASPELSDGSCSPKPGCASLAGFQYYRRCQEAIDRTIETPSITTIQCYIFSIVYLCEAGLVNLAQVTIGKAVSLAMLLGLPNEPPSSDSEPDKEISRRTWWSLYSLDVMISMEVGRPPMIGTTDTTCRPPSDSNEFAEWLAPHYRHDDACPSWLGFQTQKLRLLHITRSVRSNFYDRYDRVVGEEGYEAFVNNGDAREKCASFMTEPMKELNAWGKDVPNGYYVPRKEGEPFSTKRSVLDLDPNPNILVHCQRQRLLLELQYHLQCMNLYQPFICFVSIIDAPTPLSDSKAAAGLSHAITMTTMIHEAVTTSDALNGVYCVFRWQRAALFFMIGYAYTFPLSGSRAAISKTVEMAITIIDLYVGAQPEARSTATIARVLADDTRSMSDDWSPSTWMGASTSKSRSPVDLDVIKPSAAVTPSTMQPLFGSTPRIVNLDGLATTPVTTATTAPTTVVAPNELFSSSSMPELADLGSSWWAMEMMWASMGSVENQDVDEWPMMSGSVLEGMDSNEIQDA</sequence>
<reference evidence="3 4" key="1">
    <citation type="submission" date="2019-03" db="EMBL/GenBank/DDBJ databases">
        <title>Draft genome sequence of Xylaria hypoxylon DSM 108379, a ubiquitous saprotrophic-parasitic fungi on hardwood.</title>
        <authorList>
            <person name="Buettner E."/>
            <person name="Leonhardt S."/>
            <person name="Gebauer A.M."/>
            <person name="Liers C."/>
            <person name="Hofrichter M."/>
            <person name="Kellner H."/>
        </authorList>
    </citation>
    <scope>NUCLEOTIDE SEQUENCE [LARGE SCALE GENOMIC DNA]</scope>
    <source>
        <strain evidence="3 4">DSM 108379</strain>
    </source>
</reference>
<dbReference type="GO" id="GO:0003700">
    <property type="term" value="F:DNA-binding transcription factor activity"/>
    <property type="evidence" value="ECO:0007669"/>
    <property type="project" value="InterPro"/>
</dbReference>
<gene>
    <name evidence="3" type="ORF">E0Z10_g4952</name>
</gene>
<evidence type="ECO:0000259" key="2">
    <source>
        <dbReference type="SMART" id="SM00906"/>
    </source>
</evidence>
<dbReference type="Pfam" id="PF04082">
    <property type="entry name" value="Fungal_trans"/>
    <property type="match status" value="1"/>
</dbReference>
<dbReference type="AlphaFoldDB" id="A0A4Z0YV23"/>
<dbReference type="PANTHER" id="PTHR46910">
    <property type="entry name" value="TRANSCRIPTION FACTOR PDR1"/>
    <property type="match status" value="1"/>
</dbReference>
<dbReference type="Proteomes" id="UP000297716">
    <property type="component" value="Unassembled WGS sequence"/>
</dbReference>
<keyword evidence="4" id="KW-1185">Reference proteome</keyword>
<dbReference type="GO" id="GO:0008270">
    <property type="term" value="F:zinc ion binding"/>
    <property type="evidence" value="ECO:0007669"/>
    <property type="project" value="InterPro"/>
</dbReference>
<protein>
    <recommendedName>
        <fullName evidence="2">Xylanolytic transcriptional activator regulatory domain-containing protein</fullName>
    </recommendedName>
</protein>
<dbReference type="CDD" id="cd12148">
    <property type="entry name" value="fungal_TF_MHR"/>
    <property type="match status" value="1"/>
</dbReference>
<dbReference type="InterPro" id="IPR050987">
    <property type="entry name" value="AtrR-like"/>
</dbReference>
<dbReference type="GO" id="GO:0003677">
    <property type="term" value="F:DNA binding"/>
    <property type="evidence" value="ECO:0007669"/>
    <property type="project" value="InterPro"/>
</dbReference>
<evidence type="ECO:0000256" key="1">
    <source>
        <dbReference type="ARBA" id="ARBA00023242"/>
    </source>
</evidence>
<comment type="caution">
    <text evidence="3">The sequence shown here is derived from an EMBL/GenBank/DDBJ whole genome shotgun (WGS) entry which is preliminary data.</text>
</comment>
<dbReference type="OrthoDB" id="2283488at2759"/>
<dbReference type="SMART" id="SM00906">
    <property type="entry name" value="Fungal_trans"/>
    <property type="match status" value="1"/>
</dbReference>
<proteinExistence type="predicted"/>
<dbReference type="InterPro" id="IPR007219">
    <property type="entry name" value="XnlR_reg_dom"/>
</dbReference>
<keyword evidence="1" id="KW-0539">Nucleus</keyword>
<organism evidence="3 4">
    <name type="scientific">Xylaria hypoxylon</name>
    <dbReference type="NCBI Taxonomy" id="37992"/>
    <lineage>
        <taxon>Eukaryota</taxon>
        <taxon>Fungi</taxon>
        <taxon>Dikarya</taxon>
        <taxon>Ascomycota</taxon>
        <taxon>Pezizomycotina</taxon>
        <taxon>Sordariomycetes</taxon>
        <taxon>Xylariomycetidae</taxon>
        <taxon>Xylariales</taxon>
        <taxon>Xylariaceae</taxon>
        <taxon>Xylaria</taxon>
    </lineage>
</organism>
<dbReference type="PANTHER" id="PTHR46910:SF17">
    <property type="entry name" value="SCFA-RELATED"/>
    <property type="match status" value="1"/>
</dbReference>
<dbReference type="GO" id="GO:0006351">
    <property type="term" value="P:DNA-templated transcription"/>
    <property type="evidence" value="ECO:0007669"/>
    <property type="project" value="InterPro"/>
</dbReference>
<evidence type="ECO:0000313" key="4">
    <source>
        <dbReference type="Proteomes" id="UP000297716"/>
    </source>
</evidence>
<name>A0A4Z0YV23_9PEZI</name>
<accession>A0A4Z0YV23</accession>
<feature type="domain" description="Xylanolytic transcriptional activator regulatory" evidence="2">
    <location>
        <begin position="283"/>
        <end position="355"/>
    </location>
</feature>
<evidence type="ECO:0000313" key="3">
    <source>
        <dbReference type="EMBL" id="TGJ83808.1"/>
    </source>
</evidence>